<organism evidence="6 7">
    <name type="scientific">Corynespora cassiicola Philippines</name>
    <dbReference type="NCBI Taxonomy" id="1448308"/>
    <lineage>
        <taxon>Eukaryota</taxon>
        <taxon>Fungi</taxon>
        <taxon>Dikarya</taxon>
        <taxon>Ascomycota</taxon>
        <taxon>Pezizomycotina</taxon>
        <taxon>Dothideomycetes</taxon>
        <taxon>Pleosporomycetidae</taxon>
        <taxon>Pleosporales</taxon>
        <taxon>Corynesporascaceae</taxon>
        <taxon>Corynespora</taxon>
    </lineage>
</organism>
<name>A0A2T2P9Z5_CORCC</name>
<dbReference type="PROSITE" id="PS50089">
    <property type="entry name" value="ZF_RING_2"/>
    <property type="match status" value="1"/>
</dbReference>
<reference evidence="6 7" key="1">
    <citation type="journal article" date="2018" name="Front. Microbiol.">
        <title>Genome-Wide Analysis of Corynespora cassiicola Leaf Fall Disease Putative Effectors.</title>
        <authorList>
            <person name="Lopez D."/>
            <person name="Ribeiro S."/>
            <person name="Label P."/>
            <person name="Fumanal B."/>
            <person name="Venisse J.S."/>
            <person name="Kohler A."/>
            <person name="de Oliveira R.R."/>
            <person name="Labutti K."/>
            <person name="Lipzen A."/>
            <person name="Lail K."/>
            <person name="Bauer D."/>
            <person name="Ohm R.A."/>
            <person name="Barry K.W."/>
            <person name="Spatafora J."/>
            <person name="Grigoriev I.V."/>
            <person name="Martin F.M."/>
            <person name="Pujade-Renaud V."/>
        </authorList>
    </citation>
    <scope>NUCLEOTIDE SEQUENCE [LARGE SCALE GENOMIC DNA]</scope>
    <source>
        <strain evidence="6 7">Philippines</strain>
    </source>
</reference>
<dbReference type="EMBL" id="KZ678128">
    <property type="protein sequence ID" value="PSN74376.1"/>
    <property type="molecule type" value="Genomic_DNA"/>
</dbReference>
<keyword evidence="7" id="KW-1185">Reference proteome</keyword>
<accession>A0A2T2P9Z5</accession>
<protein>
    <recommendedName>
        <fullName evidence="5">RING-type domain-containing protein</fullName>
    </recommendedName>
</protein>
<dbReference type="InterPro" id="IPR001841">
    <property type="entry name" value="Znf_RING"/>
</dbReference>
<dbReference type="InterPro" id="IPR013083">
    <property type="entry name" value="Znf_RING/FYVE/PHD"/>
</dbReference>
<evidence type="ECO:0000256" key="3">
    <source>
        <dbReference type="ARBA" id="ARBA00022833"/>
    </source>
</evidence>
<dbReference type="Pfam" id="PF13639">
    <property type="entry name" value="zf-RING_2"/>
    <property type="match status" value="1"/>
</dbReference>
<sequence length="158" mass="18460">MNESGELTVEAFTSRTSPQENQCPICLNQYHNEDCSILTKFNHEMGRECLQTWLSEDNITCPICRQNLLERADFVPEPCRKYFHDLEYVVKRALQLDPEASRYAQEGMLRVCSWEFGAFILQLEDLVIASETAMTRMKLSVGIRDDEKFFSIKHHHDH</sequence>
<dbReference type="AlphaFoldDB" id="A0A2T2P9Z5"/>
<keyword evidence="1" id="KW-0479">Metal-binding</keyword>
<evidence type="ECO:0000256" key="2">
    <source>
        <dbReference type="ARBA" id="ARBA00022771"/>
    </source>
</evidence>
<evidence type="ECO:0000259" key="5">
    <source>
        <dbReference type="PROSITE" id="PS50089"/>
    </source>
</evidence>
<feature type="domain" description="RING-type" evidence="5">
    <location>
        <begin position="23"/>
        <end position="65"/>
    </location>
</feature>
<dbReference type="Gene3D" id="3.30.40.10">
    <property type="entry name" value="Zinc/RING finger domain, C3HC4 (zinc finger)"/>
    <property type="match status" value="1"/>
</dbReference>
<dbReference type="SUPFAM" id="SSF57850">
    <property type="entry name" value="RING/U-box"/>
    <property type="match status" value="1"/>
</dbReference>
<gene>
    <name evidence="6" type="ORF">BS50DRAFT_14251</name>
</gene>
<dbReference type="PANTHER" id="PTHR14155:SF627">
    <property type="entry name" value="OS06G0192800 PROTEIN"/>
    <property type="match status" value="1"/>
</dbReference>
<evidence type="ECO:0000256" key="1">
    <source>
        <dbReference type="ARBA" id="ARBA00022723"/>
    </source>
</evidence>
<evidence type="ECO:0000256" key="4">
    <source>
        <dbReference type="PROSITE-ProRule" id="PRU00175"/>
    </source>
</evidence>
<proteinExistence type="predicted"/>
<dbReference type="InterPro" id="IPR053238">
    <property type="entry name" value="RING-H2_zinc_finger"/>
</dbReference>
<evidence type="ECO:0000313" key="7">
    <source>
        <dbReference type="Proteomes" id="UP000240883"/>
    </source>
</evidence>
<keyword evidence="3" id="KW-0862">Zinc</keyword>
<dbReference type="GO" id="GO:0008270">
    <property type="term" value="F:zinc ion binding"/>
    <property type="evidence" value="ECO:0007669"/>
    <property type="project" value="UniProtKB-KW"/>
</dbReference>
<dbReference type="Proteomes" id="UP000240883">
    <property type="component" value="Unassembled WGS sequence"/>
</dbReference>
<dbReference type="OrthoDB" id="3801318at2759"/>
<evidence type="ECO:0000313" key="6">
    <source>
        <dbReference type="EMBL" id="PSN74376.1"/>
    </source>
</evidence>
<keyword evidence="2 4" id="KW-0863">Zinc-finger</keyword>
<dbReference type="PANTHER" id="PTHR14155">
    <property type="entry name" value="RING FINGER DOMAIN-CONTAINING"/>
    <property type="match status" value="1"/>
</dbReference>